<evidence type="ECO:0000313" key="2">
    <source>
        <dbReference type="Proteomes" id="UP000186104"/>
    </source>
</evidence>
<dbReference type="Pfam" id="PF11452">
    <property type="entry name" value="DUF3000"/>
    <property type="match status" value="1"/>
</dbReference>
<dbReference type="Proteomes" id="UP000186104">
    <property type="component" value="Chromosome"/>
</dbReference>
<sequence length="209" mass="21921">MRRTVSGVTSMPISDAPELFRDAVEAMSAAKVRKELSVAPIRPPQRLAAHSYAVGLEVLHGESEQGDVPEFSEGDAFGRLILLHDPAGDEAWQGSLRLVAYIQADIDNDMASDPALPKAAWSWLTEALDGAATGYTALGGTVTSTTSVRYGDISGPPETHQLELRASWTPLHSGISDHVEALAGVLAAAAGMLPEGVVEASTRPAGPAR</sequence>
<protein>
    <recommendedName>
        <fullName evidence="3">DUF3000 domain-containing protein</fullName>
    </recommendedName>
</protein>
<dbReference type="AlphaFoldDB" id="A0A173LM15"/>
<dbReference type="InterPro" id="IPR021555">
    <property type="entry name" value="DUF3000"/>
</dbReference>
<evidence type="ECO:0008006" key="3">
    <source>
        <dbReference type="Google" id="ProtNLM"/>
    </source>
</evidence>
<reference evidence="1 2" key="1">
    <citation type="submission" date="2016-06" db="EMBL/GenBank/DDBJ databases">
        <title>Complete genome sequence of a saline-alkali tolerant type strain Dietzia timorensis ID05-A0528T.</title>
        <authorList>
            <person name="Wu X."/>
        </authorList>
    </citation>
    <scope>NUCLEOTIDE SEQUENCE [LARGE SCALE GENOMIC DNA]</scope>
    <source>
        <strain evidence="1 2">ID05-A0528</strain>
    </source>
</reference>
<organism evidence="1 2">
    <name type="scientific">Dietzia timorensis</name>
    <dbReference type="NCBI Taxonomy" id="499555"/>
    <lineage>
        <taxon>Bacteria</taxon>
        <taxon>Bacillati</taxon>
        <taxon>Actinomycetota</taxon>
        <taxon>Actinomycetes</taxon>
        <taxon>Mycobacteriales</taxon>
        <taxon>Dietziaceae</taxon>
        <taxon>Dietzia</taxon>
    </lineage>
</organism>
<evidence type="ECO:0000313" key="1">
    <source>
        <dbReference type="EMBL" id="ANI92551.1"/>
    </source>
</evidence>
<proteinExistence type="predicted"/>
<keyword evidence="2" id="KW-1185">Reference proteome</keyword>
<name>A0A173LM15_9ACTN</name>
<dbReference type="EMBL" id="CP015961">
    <property type="protein sequence ID" value="ANI92551.1"/>
    <property type="molecule type" value="Genomic_DNA"/>
</dbReference>
<dbReference type="STRING" id="499555.BJL86_1780"/>
<dbReference type="KEGG" id="dtm:BJL86_1780"/>
<accession>A0A173LM15</accession>
<gene>
    <name evidence="1" type="ORF">BJL86_1780</name>
</gene>